<dbReference type="InterPro" id="IPR025405">
    <property type="entry name" value="DUF4131"/>
</dbReference>
<accession>X1BI06</accession>
<proteinExistence type="predicted"/>
<feature type="domain" description="DUF4131" evidence="2">
    <location>
        <begin position="21"/>
        <end position="150"/>
    </location>
</feature>
<dbReference type="EMBL" id="BART01019017">
    <property type="protein sequence ID" value="GAG80837.1"/>
    <property type="molecule type" value="Genomic_DNA"/>
</dbReference>
<evidence type="ECO:0000259" key="2">
    <source>
        <dbReference type="Pfam" id="PF13567"/>
    </source>
</evidence>
<keyword evidence="1" id="KW-0812">Transmembrane</keyword>
<keyword evidence="1" id="KW-0472">Membrane</keyword>
<evidence type="ECO:0000313" key="3">
    <source>
        <dbReference type="EMBL" id="GAG80837.1"/>
    </source>
</evidence>
<name>X1BI06_9ZZZZ</name>
<comment type="caution">
    <text evidence="3">The sequence shown here is derived from an EMBL/GenBank/DDBJ whole genome shotgun (WGS) entry which is preliminary data.</text>
</comment>
<gene>
    <name evidence="3" type="ORF">S01H4_35712</name>
</gene>
<feature type="transmembrane region" description="Helical" evidence="1">
    <location>
        <begin position="47"/>
        <end position="68"/>
    </location>
</feature>
<feature type="transmembrane region" description="Helical" evidence="1">
    <location>
        <begin position="20"/>
        <end position="40"/>
    </location>
</feature>
<evidence type="ECO:0000256" key="1">
    <source>
        <dbReference type="SAM" id="Phobius"/>
    </source>
</evidence>
<keyword evidence="1" id="KW-1133">Transmembrane helix</keyword>
<sequence>MTLIYLSGAWVVGIYLGSKFALPLALILIGLIPLPLLFFFPRQRKTIILSAICLIAVFGGAFCFQSSLPSGDESCLQFYNGQEVEIKGMVNADPEVKDKATHIHLSATEIKRNNDWQEVSGDALLFVPRYPAYEYGDVLQVTGKLETPPQLDDFD</sequence>
<protein>
    <recommendedName>
        <fullName evidence="2">DUF4131 domain-containing protein</fullName>
    </recommendedName>
</protein>
<organism evidence="3">
    <name type="scientific">marine sediment metagenome</name>
    <dbReference type="NCBI Taxonomy" id="412755"/>
    <lineage>
        <taxon>unclassified sequences</taxon>
        <taxon>metagenomes</taxon>
        <taxon>ecological metagenomes</taxon>
    </lineage>
</organism>
<feature type="non-terminal residue" evidence="3">
    <location>
        <position position="155"/>
    </location>
</feature>
<reference evidence="3" key="1">
    <citation type="journal article" date="2014" name="Front. Microbiol.">
        <title>High frequency of phylogenetically diverse reductive dehalogenase-homologous genes in deep subseafloor sedimentary metagenomes.</title>
        <authorList>
            <person name="Kawai M."/>
            <person name="Futagami T."/>
            <person name="Toyoda A."/>
            <person name="Takaki Y."/>
            <person name="Nishi S."/>
            <person name="Hori S."/>
            <person name="Arai W."/>
            <person name="Tsubouchi T."/>
            <person name="Morono Y."/>
            <person name="Uchiyama I."/>
            <person name="Ito T."/>
            <person name="Fujiyama A."/>
            <person name="Inagaki F."/>
            <person name="Takami H."/>
        </authorList>
    </citation>
    <scope>NUCLEOTIDE SEQUENCE</scope>
    <source>
        <strain evidence="3">Expedition CK06-06</strain>
    </source>
</reference>
<dbReference type="AlphaFoldDB" id="X1BI06"/>
<dbReference type="Pfam" id="PF13567">
    <property type="entry name" value="DUF4131"/>
    <property type="match status" value="1"/>
</dbReference>